<proteinExistence type="predicted"/>
<protein>
    <submittedName>
        <fullName evidence="1">Uncharacterized protein</fullName>
    </submittedName>
</protein>
<dbReference type="Proteomes" id="UP001160390">
    <property type="component" value="Unassembled WGS sequence"/>
</dbReference>
<accession>A0AA35LQB4</accession>
<name>A0AA35LQB4_9HYPO</name>
<evidence type="ECO:0000313" key="2">
    <source>
        <dbReference type="Proteomes" id="UP001160390"/>
    </source>
</evidence>
<comment type="caution">
    <text evidence="1">The sequence shown here is derived from an EMBL/GenBank/DDBJ whole genome shotgun (WGS) entry which is preliminary data.</text>
</comment>
<evidence type="ECO:0000313" key="1">
    <source>
        <dbReference type="EMBL" id="CAI6031400.1"/>
    </source>
</evidence>
<organism evidence="1 2">
    <name type="scientific">Clonostachys chloroleuca</name>
    <dbReference type="NCBI Taxonomy" id="1926264"/>
    <lineage>
        <taxon>Eukaryota</taxon>
        <taxon>Fungi</taxon>
        <taxon>Dikarya</taxon>
        <taxon>Ascomycota</taxon>
        <taxon>Pezizomycotina</taxon>
        <taxon>Sordariomycetes</taxon>
        <taxon>Hypocreomycetidae</taxon>
        <taxon>Hypocreales</taxon>
        <taxon>Bionectriaceae</taxon>
        <taxon>Clonostachys</taxon>
    </lineage>
</organism>
<dbReference type="AlphaFoldDB" id="A0AA35LQB4"/>
<gene>
    <name evidence="1" type="ORF">CCHLO57077_00010919</name>
</gene>
<sequence>MVPLIAGSPAHVDTSGWNVYAVRSVVFTFSRGDELGHLNVGRGHVAIVGPNNLAGLIPLQEYLASRVRERNGAILADGRAAVRALLGSVKAQLVVRDGGRRERVA</sequence>
<reference evidence="1" key="1">
    <citation type="submission" date="2023-01" db="EMBL/GenBank/DDBJ databases">
        <authorList>
            <person name="Piombo E."/>
        </authorList>
    </citation>
    <scope>NUCLEOTIDE SEQUENCE</scope>
</reference>
<keyword evidence="2" id="KW-1185">Reference proteome</keyword>
<dbReference type="EMBL" id="CABFNP030000511">
    <property type="protein sequence ID" value="CAI6031400.1"/>
    <property type="molecule type" value="Genomic_DNA"/>
</dbReference>